<name>A0A926ZI76_9CYAN</name>
<reference evidence="2" key="2">
    <citation type="submission" date="2020-08" db="EMBL/GenBank/DDBJ databases">
        <authorList>
            <person name="Chen M."/>
            <person name="Teng W."/>
            <person name="Zhao L."/>
            <person name="Hu C."/>
            <person name="Zhou Y."/>
            <person name="Han B."/>
            <person name="Song L."/>
            <person name="Shu W."/>
        </authorList>
    </citation>
    <scope>NUCLEOTIDE SEQUENCE</scope>
    <source>
        <strain evidence="2">FACHB-1375</strain>
    </source>
</reference>
<proteinExistence type="predicted"/>
<dbReference type="EMBL" id="JACJPW010000021">
    <property type="protein sequence ID" value="MBD2181521.1"/>
    <property type="molecule type" value="Genomic_DNA"/>
</dbReference>
<protein>
    <submittedName>
        <fullName evidence="2">Uncharacterized protein</fullName>
    </submittedName>
</protein>
<dbReference type="Proteomes" id="UP000641646">
    <property type="component" value="Unassembled WGS sequence"/>
</dbReference>
<evidence type="ECO:0000256" key="1">
    <source>
        <dbReference type="SAM" id="MobiDB-lite"/>
    </source>
</evidence>
<reference evidence="2" key="1">
    <citation type="journal article" date="2015" name="ISME J.">
        <title>Draft Genome Sequence of Streptomyces incarnatus NRRL8089, which Produces the Nucleoside Antibiotic Sinefungin.</title>
        <authorList>
            <person name="Oshima K."/>
            <person name="Hattori M."/>
            <person name="Shimizu H."/>
            <person name="Fukuda K."/>
            <person name="Nemoto M."/>
            <person name="Inagaki K."/>
            <person name="Tamura T."/>
        </authorList>
    </citation>
    <scope>NUCLEOTIDE SEQUENCE</scope>
    <source>
        <strain evidence="2">FACHB-1375</strain>
    </source>
</reference>
<evidence type="ECO:0000313" key="2">
    <source>
        <dbReference type="EMBL" id="MBD2181521.1"/>
    </source>
</evidence>
<keyword evidence="3" id="KW-1185">Reference proteome</keyword>
<sequence length="148" mass="17309">MSSKKKNKKRQDTELRSQPSSAGRDVAEIKIPEGISFSFRYYQQDKNKFSISDRDAKYLASLLRRLRDLSQLKAEEVINNQSKSLRCHIINWQDTTEPNGFGIPNEDQLVNIPYQFQISANEYGRVHGFFSENVFYIVWLDPDHNLYS</sequence>
<evidence type="ECO:0000313" key="3">
    <source>
        <dbReference type="Proteomes" id="UP000641646"/>
    </source>
</evidence>
<comment type="caution">
    <text evidence="2">The sequence shown here is derived from an EMBL/GenBank/DDBJ whole genome shotgun (WGS) entry which is preliminary data.</text>
</comment>
<dbReference type="AlphaFoldDB" id="A0A926ZI76"/>
<accession>A0A926ZI76</accession>
<feature type="region of interest" description="Disordered" evidence="1">
    <location>
        <begin position="1"/>
        <end position="27"/>
    </location>
</feature>
<dbReference type="RefSeq" id="WP_190464326.1">
    <property type="nucleotide sequence ID" value="NZ_JACJPW010000021.1"/>
</dbReference>
<gene>
    <name evidence="2" type="ORF">H6G03_10435</name>
</gene>
<organism evidence="2 3">
    <name type="scientific">Aerosakkonema funiforme FACHB-1375</name>
    <dbReference type="NCBI Taxonomy" id="2949571"/>
    <lineage>
        <taxon>Bacteria</taxon>
        <taxon>Bacillati</taxon>
        <taxon>Cyanobacteriota</taxon>
        <taxon>Cyanophyceae</taxon>
        <taxon>Oscillatoriophycideae</taxon>
        <taxon>Aerosakkonematales</taxon>
        <taxon>Aerosakkonemataceae</taxon>
        <taxon>Aerosakkonema</taxon>
    </lineage>
</organism>